<name>X0XDR6_9ZZZZ</name>
<reference evidence="1" key="1">
    <citation type="journal article" date="2014" name="Front. Microbiol.">
        <title>High frequency of phylogenetically diverse reductive dehalogenase-homologous genes in deep subseafloor sedimentary metagenomes.</title>
        <authorList>
            <person name="Kawai M."/>
            <person name="Futagami T."/>
            <person name="Toyoda A."/>
            <person name="Takaki Y."/>
            <person name="Nishi S."/>
            <person name="Hori S."/>
            <person name="Arai W."/>
            <person name="Tsubouchi T."/>
            <person name="Morono Y."/>
            <person name="Uchiyama I."/>
            <person name="Ito T."/>
            <person name="Fujiyama A."/>
            <person name="Inagaki F."/>
            <person name="Takami H."/>
        </authorList>
    </citation>
    <scope>NUCLEOTIDE SEQUENCE</scope>
    <source>
        <strain evidence="1">Expedition CK06-06</strain>
    </source>
</reference>
<gene>
    <name evidence="1" type="ORF">S01H1_66088</name>
</gene>
<evidence type="ECO:0000313" key="1">
    <source>
        <dbReference type="EMBL" id="GAG41334.1"/>
    </source>
</evidence>
<organism evidence="1">
    <name type="scientific">marine sediment metagenome</name>
    <dbReference type="NCBI Taxonomy" id="412755"/>
    <lineage>
        <taxon>unclassified sequences</taxon>
        <taxon>metagenomes</taxon>
        <taxon>ecological metagenomes</taxon>
    </lineage>
</organism>
<accession>X0XDR6</accession>
<proteinExistence type="predicted"/>
<dbReference type="EMBL" id="BARS01043682">
    <property type="protein sequence ID" value="GAG41334.1"/>
    <property type="molecule type" value="Genomic_DNA"/>
</dbReference>
<dbReference type="AlphaFoldDB" id="X0XDR6"/>
<sequence>EDLRQYFWDSIGTTDTSNTSREIFIRGLNNFDANKFAEGGGLDTETAEKIKSLSQEHFDNVLNTIKSHSEGVKIEAKDFEEFHKKVDNPYYHMGGSKEELPENPNLILYREQDGYYEAFDQSKGEGYYVPYDMSSPEKLKRIDIKKPDYFKMIGGGEDRIKFEQRLLDGSNILGWVKSQDTPEAKALNGVSEDIERQKFGLRSVKIADLLQTDKQLDKVIKKGLPTSKEPLARTPIVVGNDIEGNRKRKG</sequence>
<comment type="caution">
    <text evidence="1">The sequence shown here is derived from an EMBL/GenBank/DDBJ whole genome shotgun (WGS) entry which is preliminary data.</text>
</comment>
<protein>
    <submittedName>
        <fullName evidence="1">Uncharacterized protein</fullName>
    </submittedName>
</protein>
<feature type="non-terminal residue" evidence="1">
    <location>
        <position position="250"/>
    </location>
</feature>
<feature type="non-terminal residue" evidence="1">
    <location>
        <position position="1"/>
    </location>
</feature>